<evidence type="ECO:0000313" key="3">
    <source>
        <dbReference type="Proteomes" id="UP000066480"/>
    </source>
</evidence>
<dbReference type="EMBL" id="CP011112">
    <property type="protein sequence ID" value="AKU15795.1"/>
    <property type="molecule type" value="Genomic_DNA"/>
</dbReference>
<proteinExistence type="predicted"/>
<sequence>MSVFPRVTFEQSHSSAWSISRETAARLNPANPADASLARAVESLTAKGLEVSAHDAGPLTLEALAGQDVLVIAHPADAKAERVVGDLPPVLDADEIGVVEEFVRLGGGLVVLAECDQDTYGNNVNDLLARFGLSVTSTLVHESADGGRRHQGNATWVLGEPGAGLGQGLLAGVDEICFYRAGVIDVSQAPGSLVLARTSATAYPSGQPLATATRFGDGRVVVLADSDIVGDDSIDELDNARLWTNVVTWASGGSRRSTASPTRDSETAAAPEWLRLKAAVEELRLMQAKDGSVEDAGQHPRAAELVDAMKTEIAALAPRFPHDEAYLKALPVDLTTWVESGFAKPDFLDSLMAFRPDLSREDGIEHLVVFPMYTQNGNPNRVFEALLISVQWPDWLAKVEATYDNPMFLAVNFIDFTPGYDTNSAVLFPETVAVREVPKFSWGAIFCDREGARFRRVVSSASELLSLQLPPDAERLIASQELAQSTFAMWDLIHDRTHSHGDLPFDPFMIKQRMPFWMYALEELRCDLNAFRQAVELEKQGQAYAKSVQYAILFDRLFRFPITGDRVRNYDGLGGQLMFAYLHKNDALRWTDNKLSFDWRRVPEVVVALCEDVERLYRSGIDRSRVGHWLASFEFVSGYVAPHPASTWAQGAKALPLDGPPKGLTDLVQPDEFPLNVFYEALRKKMADVIASTSGITASTPERQKESA</sequence>
<dbReference type="Gene3D" id="3.40.50.880">
    <property type="match status" value="1"/>
</dbReference>
<dbReference type="Proteomes" id="UP000066480">
    <property type="component" value="Chromosome"/>
</dbReference>
<keyword evidence="3" id="KW-1185">Reference proteome</keyword>
<dbReference type="PATRIC" id="fig|571913.6.peg.1614"/>
<dbReference type="InterPro" id="IPR029062">
    <property type="entry name" value="Class_I_gatase-like"/>
</dbReference>
<dbReference type="STRING" id="571913.VV02_07875"/>
<dbReference type="KEGG" id="lmoi:VV02_07875"/>
<feature type="domain" description="DUF4350" evidence="1">
    <location>
        <begin position="91"/>
        <end position="246"/>
    </location>
</feature>
<protein>
    <recommendedName>
        <fullName evidence="1">DUF4350 domain-containing protein</fullName>
    </recommendedName>
</protein>
<name>A0A0K1JGT3_9MICO</name>
<evidence type="ECO:0000313" key="2">
    <source>
        <dbReference type="EMBL" id="AKU15795.1"/>
    </source>
</evidence>
<accession>A0A0K1JGT3</accession>
<dbReference type="OrthoDB" id="3755108at2"/>
<gene>
    <name evidence="2" type="ORF">VV02_07875</name>
</gene>
<reference evidence="2 3" key="1">
    <citation type="submission" date="2015-03" db="EMBL/GenBank/DDBJ databases">
        <title>Luteipulveratus halotolerans sp. nov., a novel actinobacterium (Dermacoccaceae) from Sarawak, Malaysia.</title>
        <authorList>
            <person name="Juboi H."/>
            <person name="Basik A."/>
            <person name="Shamsul S.S."/>
            <person name="Arnold P."/>
            <person name="Schmitt E.K."/>
            <person name="Sanglier J.-J."/>
            <person name="Yeo T."/>
        </authorList>
    </citation>
    <scope>NUCLEOTIDE SEQUENCE [LARGE SCALE GENOMIC DNA]</scope>
    <source>
        <strain evidence="2 3">MN07-A0370</strain>
    </source>
</reference>
<dbReference type="Pfam" id="PF19985">
    <property type="entry name" value="DUF6421"/>
    <property type="match status" value="1"/>
</dbReference>
<dbReference type="AlphaFoldDB" id="A0A0K1JGT3"/>
<dbReference type="SUPFAM" id="SSF52317">
    <property type="entry name" value="Class I glutamine amidotransferase-like"/>
    <property type="match status" value="1"/>
</dbReference>
<dbReference type="InterPro" id="IPR025646">
    <property type="entry name" value="DUF4350"/>
</dbReference>
<evidence type="ECO:0000259" key="1">
    <source>
        <dbReference type="Pfam" id="PF14258"/>
    </source>
</evidence>
<dbReference type="Pfam" id="PF14258">
    <property type="entry name" value="DUF4350"/>
    <property type="match status" value="1"/>
</dbReference>
<dbReference type="RefSeq" id="WP_052590868.1">
    <property type="nucleotide sequence ID" value="NZ_CP011112.1"/>
</dbReference>
<dbReference type="InterPro" id="IPR046306">
    <property type="entry name" value="DUF6421"/>
</dbReference>
<organism evidence="2 3">
    <name type="scientific">Luteipulveratus mongoliensis</name>
    <dbReference type="NCBI Taxonomy" id="571913"/>
    <lineage>
        <taxon>Bacteria</taxon>
        <taxon>Bacillati</taxon>
        <taxon>Actinomycetota</taxon>
        <taxon>Actinomycetes</taxon>
        <taxon>Micrococcales</taxon>
        <taxon>Dermacoccaceae</taxon>
        <taxon>Luteipulveratus</taxon>
    </lineage>
</organism>